<dbReference type="EMBL" id="JBHSFU010000004">
    <property type="protein sequence ID" value="MFC4557924.1"/>
    <property type="molecule type" value="Genomic_DNA"/>
</dbReference>
<gene>
    <name evidence="3" type="ORF">ACFO3D_06830</name>
</gene>
<dbReference type="InterPro" id="IPR013096">
    <property type="entry name" value="Cupin_2"/>
</dbReference>
<dbReference type="Pfam" id="PF07883">
    <property type="entry name" value="Cupin_2"/>
    <property type="match status" value="1"/>
</dbReference>
<accession>A0ABV9DGG8</accession>
<evidence type="ECO:0000313" key="4">
    <source>
        <dbReference type="Proteomes" id="UP001595989"/>
    </source>
</evidence>
<feature type="domain" description="Cupin type-2" evidence="2">
    <location>
        <begin position="42"/>
        <end position="109"/>
    </location>
</feature>
<sequence>MKYWKHESEITSYIPPNHDFTNNRRMVSKEDGINNVEMIIGEMKEGGGAVPHSHDDIEQLMYILEGRMYAKIGEDEAELTPGYSVIIPKKVTHDIRNAGKGTLKFVLIYSPGKRGR</sequence>
<dbReference type="Gene3D" id="2.60.120.10">
    <property type="entry name" value="Jelly Rolls"/>
    <property type="match status" value="1"/>
</dbReference>
<dbReference type="InterPro" id="IPR011051">
    <property type="entry name" value="RmlC_Cupin_sf"/>
</dbReference>
<dbReference type="SUPFAM" id="SSF51182">
    <property type="entry name" value="RmlC-like cupins"/>
    <property type="match status" value="1"/>
</dbReference>
<dbReference type="InterPro" id="IPR051610">
    <property type="entry name" value="GPI/OXD"/>
</dbReference>
<keyword evidence="4" id="KW-1185">Reference proteome</keyword>
<dbReference type="PANTHER" id="PTHR35848">
    <property type="entry name" value="OXALATE-BINDING PROTEIN"/>
    <property type="match status" value="1"/>
</dbReference>
<name>A0ABV9DGG8_9BACI</name>
<dbReference type="Proteomes" id="UP001595989">
    <property type="component" value="Unassembled WGS sequence"/>
</dbReference>
<organism evidence="3 4">
    <name type="scientific">Virgibacillus kekensis</name>
    <dbReference type="NCBI Taxonomy" id="202261"/>
    <lineage>
        <taxon>Bacteria</taxon>
        <taxon>Bacillati</taxon>
        <taxon>Bacillota</taxon>
        <taxon>Bacilli</taxon>
        <taxon>Bacillales</taxon>
        <taxon>Bacillaceae</taxon>
        <taxon>Virgibacillus</taxon>
    </lineage>
</organism>
<evidence type="ECO:0000313" key="3">
    <source>
        <dbReference type="EMBL" id="MFC4557924.1"/>
    </source>
</evidence>
<comment type="caution">
    <text evidence="3">The sequence shown here is derived from an EMBL/GenBank/DDBJ whole genome shotgun (WGS) entry which is preliminary data.</text>
</comment>
<proteinExistence type="predicted"/>
<reference evidence="4" key="1">
    <citation type="journal article" date="2019" name="Int. J. Syst. Evol. Microbiol.">
        <title>The Global Catalogue of Microorganisms (GCM) 10K type strain sequencing project: providing services to taxonomists for standard genome sequencing and annotation.</title>
        <authorList>
            <consortium name="The Broad Institute Genomics Platform"/>
            <consortium name="The Broad Institute Genome Sequencing Center for Infectious Disease"/>
            <person name="Wu L."/>
            <person name="Ma J."/>
        </authorList>
    </citation>
    <scope>NUCLEOTIDE SEQUENCE [LARGE SCALE GENOMIC DNA]</scope>
    <source>
        <strain evidence="4">CGMCC 4.7426</strain>
    </source>
</reference>
<dbReference type="PANTHER" id="PTHR35848:SF6">
    <property type="entry name" value="CUPIN TYPE-2 DOMAIN-CONTAINING PROTEIN"/>
    <property type="match status" value="1"/>
</dbReference>
<evidence type="ECO:0000259" key="2">
    <source>
        <dbReference type="Pfam" id="PF07883"/>
    </source>
</evidence>
<keyword evidence="1" id="KW-0479">Metal-binding</keyword>
<dbReference type="RefSeq" id="WP_390294126.1">
    <property type="nucleotide sequence ID" value="NZ_JBHSFU010000004.1"/>
</dbReference>
<dbReference type="InterPro" id="IPR014710">
    <property type="entry name" value="RmlC-like_jellyroll"/>
</dbReference>
<evidence type="ECO:0000256" key="1">
    <source>
        <dbReference type="ARBA" id="ARBA00022723"/>
    </source>
</evidence>
<protein>
    <submittedName>
        <fullName evidence="3">Cupin domain-containing protein</fullName>
    </submittedName>
</protein>